<dbReference type="GO" id="GO:1904669">
    <property type="term" value="P:ATP export"/>
    <property type="evidence" value="ECO:0007669"/>
    <property type="project" value="UniProtKB-ARBA"/>
</dbReference>
<keyword evidence="4 10" id="KW-0812">Transmembrane</keyword>
<evidence type="ECO:0000313" key="11">
    <source>
        <dbReference type="EMBL" id="RMX38652.1"/>
    </source>
</evidence>
<dbReference type="Pfam" id="PF14798">
    <property type="entry name" value="Ca_hom_mod"/>
    <property type="match status" value="1"/>
</dbReference>
<evidence type="ECO:0000256" key="6">
    <source>
        <dbReference type="ARBA" id="ARBA00023065"/>
    </source>
</evidence>
<comment type="similarity">
    <text evidence="2">Belongs to the CALHM family.</text>
</comment>
<evidence type="ECO:0000256" key="5">
    <source>
        <dbReference type="ARBA" id="ARBA00022989"/>
    </source>
</evidence>
<sequence>MAFTLTKLVTSFQSVFQSHSGAIRNTTITLIVFGINAVVQSEDFFQCPPDGFALYASCFFIIPALFLFLVTIFLHSGFWDLVRGCCFYEQQQRKGLKRYCCCFFPRWPCSRKLVEIIFQSSLSGFIWIFWALLQRDYFICAALGGTKEAKLLSASPQEKLKIEADYANAGKNSQTAALLLLGCSLLGGFLVISIQRCCFQREIGSLPSPFTYKILEAEAAVEAFKENMEKLAREQGKRRADLYFTTVQQNPSDILRNAYQHLVAINKFEEAFPSLEDYQHLQAQAAVTAFKEKVQQEGKQKVDMTFVDTTWHEFEGNDVFSLVGQAHEAMAERYPRSTGDRTQPYVKERDDSDDLRGIVSRGGRGNDVEMFPRA</sequence>
<dbReference type="GO" id="GO:0005261">
    <property type="term" value="F:monoatomic cation channel activity"/>
    <property type="evidence" value="ECO:0007669"/>
    <property type="project" value="TreeGrafter"/>
</dbReference>
<proteinExistence type="inferred from homology"/>
<protein>
    <submittedName>
        <fullName evidence="11">Uncharacterized protein</fullName>
    </submittedName>
</protein>
<dbReference type="EMBL" id="RCHS01003956">
    <property type="protein sequence ID" value="RMX38652.1"/>
    <property type="molecule type" value="Genomic_DNA"/>
</dbReference>
<evidence type="ECO:0000256" key="9">
    <source>
        <dbReference type="SAM" id="MobiDB-lite"/>
    </source>
</evidence>
<keyword evidence="8" id="KW-0407">Ion channel</keyword>
<dbReference type="Proteomes" id="UP000275408">
    <property type="component" value="Unassembled WGS sequence"/>
</dbReference>
<dbReference type="PANTHER" id="PTHR32261">
    <property type="entry name" value="CALCIUM HOMEOSTASIS MODULATOR PROTEIN"/>
    <property type="match status" value="1"/>
</dbReference>
<evidence type="ECO:0000256" key="7">
    <source>
        <dbReference type="ARBA" id="ARBA00023136"/>
    </source>
</evidence>
<evidence type="ECO:0000256" key="3">
    <source>
        <dbReference type="ARBA" id="ARBA00022448"/>
    </source>
</evidence>
<evidence type="ECO:0000256" key="8">
    <source>
        <dbReference type="ARBA" id="ARBA00023303"/>
    </source>
</evidence>
<evidence type="ECO:0000313" key="12">
    <source>
        <dbReference type="Proteomes" id="UP000275408"/>
    </source>
</evidence>
<dbReference type="GO" id="GO:0005886">
    <property type="term" value="C:plasma membrane"/>
    <property type="evidence" value="ECO:0007669"/>
    <property type="project" value="TreeGrafter"/>
</dbReference>
<evidence type="ECO:0000256" key="1">
    <source>
        <dbReference type="ARBA" id="ARBA00004141"/>
    </source>
</evidence>
<feature type="transmembrane region" description="Helical" evidence="10">
    <location>
        <begin position="21"/>
        <end position="40"/>
    </location>
</feature>
<keyword evidence="3" id="KW-0813">Transport</keyword>
<organism evidence="11 12">
    <name type="scientific">Pocillopora damicornis</name>
    <name type="common">Cauliflower coral</name>
    <name type="synonym">Millepora damicornis</name>
    <dbReference type="NCBI Taxonomy" id="46731"/>
    <lineage>
        <taxon>Eukaryota</taxon>
        <taxon>Metazoa</taxon>
        <taxon>Cnidaria</taxon>
        <taxon>Anthozoa</taxon>
        <taxon>Hexacorallia</taxon>
        <taxon>Scleractinia</taxon>
        <taxon>Astrocoeniina</taxon>
        <taxon>Pocilloporidae</taxon>
        <taxon>Pocillopora</taxon>
    </lineage>
</organism>
<comment type="subcellular location">
    <subcellularLocation>
        <location evidence="1">Membrane</location>
        <topology evidence="1">Multi-pass membrane protein</topology>
    </subcellularLocation>
</comment>
<keyword evidence="5 10" id="KW-1133">Transmembrane helix</keyword>
<name>A0A3M6TB83_POCDA</name>
<keyword evidence="6" id="KW-0406">Ion transport</keyword>
<feature type="transmembrane region" description="Helical" evidence="10">
    <location>
        <begin position="176"/>
        <end position="194"/>
    </location>
</feature>
<feature type="compositionally biased region" description="Basic and acidic residues" evidence="9">
    <location>
        <begin position="364"/>
        <end position="374"/>
    </location>
</feature>
<keyword evidence="12" id="KW-1185">Reference proteome</keyword>
<dbReference type="OrthoDB" id="5962981at2759"/>
<feature type="compositionally biased region" description="Basic and acidic residues" evidence="9">
    <location>
        <begin position="346"/>
        <end position="356"/>
    </location>
</feature>
<feature type="transmembrane region" description="Helical" evidence="10">
    <location>
        <begin position="113"/>
        <end position="133"/>
    </location>
</feature>
<dbReference type="InterPro" id="IPR029569">
    <property type="entry name" value="CALHM"/>
</dbReference>
<keyword evidence="7 10" id="KW-0472">Membrane</keyword>
<feature type="transmembrane region" description="Helical" evidence="10">
    <location>
        <begin position="52"/>
        <end position="74"/>
    </location>
</feature>
<evidence type="ECO:0000256" key="4">
    <source>
        <dbReference type="ARBA" id="ARBA00022692"/>
    </source>
</evidence>
<evidence type="ECO:0000256" key="2">
    <source>
        <dbReference type="ARBA" id="ARBA00008497"/>
    </source>
</evidence>
<accession>A0A3M6TB83</accession>
<reference evidence="11 12" key="1">
    <citation type="journal article" date="2018" name="Sci. Rep.">
        <title>Comparative analysis of the Pocillopora damicornis genome highlights role of immune system in coral evolution.</title>
        <authorList>
            <person name="Cunning R."/>
            <person name="Bay R.A."/>
            <person name="Gillette P."/>
            <person name="Baker A.C."/>
            <person name="Traylor-Knowles N."/>
        </authorList>
    </citation>
    <scope>NUCLEOTIDE SEQUENCE [LARGE SCALE GENOMIC DNA]</scope>
    <source>
        <strain evidence="11">RSMAS</strain>
        <tissue evidence="11">Whole animal</tissue>
    </source>
</reference>
<feature type="region of interest" description="Disordered" evidence="9">
    <location>
        <begin position="333"/>
        <end position="374"/>
    </location>
</feature>
<comment type="caution">
    <text evidence="11">The sequence shown here is derived from an EMBL/GenBank/DDBJ whole genome shotgun (WGS) entry which is preliminary data.</text>
</comment>
<dbReference type="PANTHER" id="PTHR32261:SF1">
    <property type="entry name" value="CALCIUM HOMEOSTASIS MODULATOR PROTEIN"/>
    <property type="match status" value="1"/>
</dbReference>
<dbReference type="AlphaFoldDB" id="A0A3M6TB83"/>
<dbReference type="STRING" id="46731.A0A3M6TB83"/>
<gene>
    <name evidence="11" type="ORF">pdam_00005925</name>
</gene>
<evidence type="ECO:0000256" key="10">
    <source>
        <dbReference type="SAM" id="Phobius"/>
    </source>
</evidence>